<accession>A0A371ERB1</accession>
<evidence type="ECO:0000313" key="2">
    <source>
        <dbReference type="EMBL" id="RDX68593.1"/>
    </source>
</evidence>
<dbReference type="AlphaFoldDB" id="A0A371ERB1"/>
<evidence type="ECO:0000313" key="3">
    <source>
        <dbReference type="Proteomes" id="UP000257109"/>
    </source>
</evidence>
<feature type="region of interest" description="Disordered" evidence="1">
    <location>
        <begin position="47"/>
        <end position="69"/>
    </location>
</feature>
<sequence>MTILLVEAKGKILVHNFRHDVYVTLDVIVENTFVPLVMEKTMTMKDHGRRKKCKPPPYPKKISNPNNTHCTRIHQNKTKPLWIYKIDIEILREEGLLPLEDLSHVTWSPYDHHLSCKIPI</sequence>
<dbReference type="Proteomes" id="UP000257109">
    <property type="component" value="Unassembled WGS sequence"/>
</dbReference>
<name>A0A371ERB1_MUCPR</name>
<proteinExistence type="predicted"/>
<gene>
    <name evidence="2" type="ORF">CR513_52402</name>
</gene>
<keyword evidence="3" id="KW-1185">Reference proteome</keyword>
<organism evidence="2 3">
    <name type="scientific">Mucuna pruriens</name>
    <name type="common">Velvet bean</name>
    <name type="synonym">Dolichos pruriens</name>
    <dbReference type="NCBI Taxonomy" id="157652"/>
    <lineage>
        <taxon>Eukaryota</taxon>
        <taxon>Viridiplantae</taxon>
        <taxon>Streptophyta</taxon>
        <taxon>Embryophyta</taxon>
        <taxon>Tracheophyta</taxon>
        <taxon>Spermatophyta</taxon>
        <taxon>Magnoliopsida</taxon>
        <taxon>eudicotyledons</taxon>
        <taxon>Gunneridae</taxon>
        <taxon>Pentapetalae</taxon>
        <taxon>rosids</taxon>
        <taxon>fabids</taxon>
        <taxon>Fabales</taxon>
        <taxon>Fabaceae</taxon>
        <taxon>Papilionoideae</taxon>
        <taxon>50 kb inversion clade</taxon>
        <taxon>NPAAA clade</taxon>
        <taxon>indigoferoid/millettioid clade</taxon>
        <taxon>Phaseoleae</taxon>
        <taxon>Mucuna</taxon>
    </lineage>
</organism>
<evidence type="ECO:0000256" key="1">
    <source>
        <dbReference type="SAM" id="MobiDB-lite"/>
    </source>
</evidence>
<comment type="caution">
    <text evidence="2">The sequence shown here is derived from an EMBL/GenBank/DDBJ whole genome shotgun (WGS) entry which is preliminary data.</text>
</comment>
<feature type="non-terminal residue" evidence="2">
    <location>
        <position position="1"/>
    </location>
</feature>
<reference evidence="2" key="1">
    <citation type="submission" date="2018-05" db="EMBL/GenBank/DDBJ databases">
        <title>Draft genome of Mucuna pruriens seed.</title>
        <authorList>
            <person name="Nnadi N.E."/>
            <person name="Vos R."/>
            <person name="Hasami M.H."/>
            <person name="Devisetty U.K."/>
            <person name="Aguiy J.C."/>
        </authorList>
    </citation>
    <scope>NUCLEOTIDE SEQUENCE [LARGE SCALE GENOMIC DNA]</scope>
    <source>
        <strain evidence="2">JCA_2017</strain>
    </source>
</reference>
<dbReference type="EMBL" id="QJKJ01012463">
    <property type="protein sequence ID" value="RDX68593.1"/>
    <property type="molecule type" value="Genomic_DNA"/>
</dbReference>
<protein>
    <submittedName>
        <fullName evidence="2">Uncharacterized protein</fullName>
    </submittedName>
</protein>